<proteinExistence type="predicted"/>
<evidence type="ECO:0000313" key="2">
    <source>
        <dbReference type="Proteomes" id="UP000029386"/>
    </source>
</evidence>
<sequence>RDGKIDVGGNNGTISNIRSFGEIDEIAPDAGIFELDLDIKFTDGPASALCDSHDTIYTATDGTTGTADTNRFDDGAPSGQEYCILQGDILQVEYTDPADASGDENTVTDSATFDLRNGVLQSDKSVYIIGSDMILTMTLLRPMTWT</sequence>
<gene>
    <name evidence="1" type="ORF">AAA799D11_01478</name>
</gene>
<keyword evidence="2" id="KW-1185">Reference proteome</keyword>
<dbReference type="PATRIC" id="fig|1502291.3.peg.1316"/>
<name>A0A087RN98_9ARCH</name>
<evidence type="ECO:0000313" key="1">
    <source>
        <dbReference type="EMBL" id="KFM14952.1"/>
    </source>
</evidence>
<reference evidence="1 2" key="1">
    <citation type="submission" date="2014-06" db="EMBL/GenBank/DDBJ databases">
        <authorList>
            <person name="Ngugi D.K."/>
            <person name="Blom J."/>
            <person name="Alam I."/>
            <person name="Rashid M."/>
            <person name="Baalawi W."/>
            <person name="Zhang G."/>
            <person name="Hikmawan T."/>
            <person name="Guan Y."/>
            <person name="Antunes A."/>
            <person name="Siam R."/>
            <person name="El-Dorry H."/>
            <person name="Bajic V."/>
            <person name="Stingl U."/>
        </authorList>
    </citation>
    <scope>NUCLEOTIDE SEQUENCE [LARGE SCALE GENOMIC DNA]</scope>
    <source>
        <strain evidence="1">SCGC AAA799-D11</strain>
    </source>
</reference>
<dbReference type="EMBL" id="JOSY01000066">
    <property type="protein sequence ID" value="KFM14952.1"/>
    <property type="molecule type" value="Genomic_DNA"/>
</dbReference>
<organism evidence="1 2">
    <name type="scientific">Marine Group I thaumarchaeote SCGC AAA799-D11</name>
    <dbReference type="NCBI Taxonomy" id="1502291"/>
    <lineage>
        <taxon>Archaea</taxon>
        <taxon>Nitrososphaerota</taxon>
        <taxon>Marine Group I</taxon>
    </lineage>
</organism>
<dbReference type="Proteomes" id="UP000029386">
    <property type="component" value="Unassembled WGS sequence"/>
</dbReference>
<dbReference type="AlphaFoldDB" id="A0A087RN98"/>
<protein>
    <submittedName>
        <fullName evidence="1">Uncharacterized protein</fullName>
    </submittedName>
</protein>
<feature type="non-terminal residue" evidence="1">
    <location>
        <position position="1"/>
    </location>
</feature>
<comment type="caution">
    <text evidence="1">The sequence shown here is derived from an EMBL/GenBank/DDBJ whole genome shotgun (WGS) entry which is preliminary data.</text>
</comment>
<accession>A0A087RN98</accession>